<evidence type="ECO:0000313" key="6">
    <source>
        <dbReference type="Proteomes" id="UP000321393"/>
    </source>
</evidence>
<gene>
    <name evidence="5" type="ORF">E5676_scaffold600G00970</name>
    <name evidence="4" type="ORF">E6C27_scaffold61G001010</name>
</gene>
<protein>
    <submittedName>
        <fullName evidence="4">Gag-pol polyprotein</fullName>
    </submittedName>
</protein>
<dbReference type="Proteomes" id="UP000321947">
    <property type="component" value="Unassembled WGS sequence"/>
</dbReference>
<dbReference type="OrthoDB" id="8027607at2759"/>
<evidence type="ECO:0000259" key="2">
    <source>
        <dbReference type="Pfam" id="PF13976"/>
    </source>
</evidence>
<evidence type="ECO:0000256" key="1">
    <source>
        <dbReference type="SAM" id="MobiDB-lite"/>
    </source>
</evidence>
<dbReference type="EMBL" id="SSTE01012822">
    <property type="protein sequence ID" value="KAA0048489.1"/>
    <property type="molecule type" value="Genomic_DNA"/>
</dbReference>
<dbReference type="PANTHER" id="PTHR42648:SF21">
    <property type="entry name" value="CYSTEINE-RICH RLK (RECEPTOR-LIKE PROTEIN KINASE) 8"/>
    <property type="match status" value="1"/>
</dbReference>
<dbReference type="EMBL" id="SSTD01002133">
    <property type="protein sequence ID" value="TYK28281.1"/>
    <property type="molecule type" value="Genomic_DNA"/>
</dbReference>
<dbReference type="InterPro" id="IPR057670">
    <property type="entry name" value="SH3_retrovirus"/>
</dbReference>
<dbReference type="InterPro" id="IPR039537">
    <property type="entry name" value="Retrotran_Ty1/copia-like"/>
</dbReference>
<evidence type="ECO:0000313" key="5">
    <source>
        <dbReference type="EMBL" id="TYK28281.1"/>
    </source>
</evidence>
<dbReference type="Proteomes" id="UP000321393">
    <property type="component" value="Unassembled WGS sequence"/>
</dbReference>
<organism evidence="4 6">
    <name type="scientific">Cucumis melo var. makuwa</name>
    <name type="common">Oriental melon</name>
    <dbReference type="NCBI Taxonomy" id="1194695"/>
    <lineage>
        <taxon>Eukaryota</taxon>
        <taxon>Viridiplantae</taxon>
        <taxon>Streptophyta</taxon>
        <taxon>Embryophyta</taxon>
        <taxon>Tracheophyta</taxon>
        <taxon>Spermatophyta</taxon>
        <taxon>Magnoliopsida</taxon>
        <taxon>eudicotyledons</taxon>
        <taxon>Gunneridae</taxon>
        <taxon>Pentapetalae</taxon>
        <taxon>rosids</taxon>
        <taxon>fabids</taxon>
        <taxon>Cucurbitales</taxon>
        <taxon>Cucurbitaceae</taxon>
        <taxon>Benincaseae</taxon>
        <taxon>Cucumis</taxon>
    </lineage>
</organism>
<feature type="domain" description="Retroviral polymerase SH3-like" evidence="3">
    <location>
        <begin position="177"/>
        <end position="230"/>
    </location>
</feature>
<sequence length="292" mass="33853">MTDENERVLIHGCRQVDNCYHWISNNSNVCHTIRDDQTWLWHRKLRHASLRHIDKAVKHEAVIGVTNINSKNKFFGGDCQVGKKIKASHKKGIHYEYSAPLSTAKWSSIEKNRTLQEMARVVIHAKSLPLHFWAEAVNTACHIHNRITTRSRTTITLYALWKGRKPNVKYFHVFGSTYYILADRECHRKWDAKSEKRIFLGHSQNSRAYKVFNNRTRVVMETINVAVNDCEQTYKRKYDDDELTPKVTMVPEVTTADALIADTSINRFEDDSKSTQKEVTADETELIPSSHV</sequence>
<dbReference type="Pfam" id="PF25597">
    <property type="entry name" value="SH3_retrovirus"/>
    <property type="match status" value="1"/>
</dbReference>
<comment type="caution">
    <text evidence="4">The sequence shown here is derived from an EMBL/GenBank/DDBJ whole genome shotgun (WGS) entry which is preliminary data.</text>
</comment>
<reference evidence="6 7" key="1">
    <citation type="submission" date="2019-08" db="EMBL/GenBank/DDBJ databases">
        <title>Draft genome sequences of two oriental melons (Cucumis melo L. var makuwa).</title>
        <authorList>
            <person name="Kwon S.-Y."/>
        </authorList>
    </citation>
    <scope>NUCLEOTIDE SEQUENCE [LARGE SCALE GENOMIC DNA]</scope>
    <source>
        <strain evidence="7">cv. Chang Bougi</strain>
        <strain evidence="6">cv. SW 3</strain>
        <tissue evidence="4">Leaf</tissue>
    </source>
</reference>
<dbReference type="Pfam" id="PF13976">
    <property type="entry name" value="gag_pre-integrs"/>
    <property type="match status" value="1"/>
</dbReference>
<dbReference type="AlphaFoldDB" id="A0A5A7U4X1"/>
<dbReference type="Gene3D" id="3.30.420.10">
    <property type="entry name" value="Ribonuclease H-like superfamily/Ribonuclease H"/>
    <property type="match status" value="1"/>
</dbReference>
<dbReference type="GO" id="GO:0003676">
    <property type="term" value="F:nucleic acid binding"/>
    <property type="evidence" value="ECO:0007669"/>
    <property type="project" value="InterPro"/>
</dbReference>
<dbReference type="InterPro" id="IPR012337">
    <property type="entry name" value="RNaseH-like_sf"/>
</dbReference>
<feature type="domain" description="GAG-pre-integrase" evidence="2">
    <location>
        <begin position="19"/>
        <end position="83"/>
    </location>
</feature>
<dbReference type="InterPro" id="IPR036397">
    <property type="entry name" value="RNaseH_sf"/>
</dbReference>
<accession>A0A5A7U4X1</accession>
<dbReference type="STRING" id="1194695.A0A5A7U4X1"/>
<proteinExistence type="predicted"/>
<dbReference type="PANTHER" id="PTHR42648">
    <property type="entry name" value="TRANSPOSASE, PUTATIVE-RELATED"/>
    <property type="match status" value="1"/>
</dbReference>
<name>A0A5A7U4X1_CUCMM</name>
<evidence type="ECO:0000313" key="4">
    <source>
        <dbReference type="EMBL" id="KAA0048489.1"/>
    </source>
</evidence>
<feature type="compositionally biased region" description="Basic and acidic residues" evidence="1">
    <location>
        <begin position="270"/>
        <end position="280"/>
    </location>
</feature>
<feature type="region of interest" description="Disordered" evidence="1">
    <location>
        <begin position="270"/>
        <end position="292"/>
    </location>
</feature>
<evidence type="ECO:0000259" key="3">
    <source>
        <dbReference type="Pfam" id="PF25597"/>
    </source>
</evidence>
<dbReference type="SUPFAM" id="SSF53098">
    <property type="entry name" value="Ribonuclease H-like"/>
    <property type="match status" value="1"/>
</dbReference>
<dbReference type="InterPro" id="IPR025724">
    <property type="entry name" value="GAG-pre-integrase_dom"/>
</dbReference>
<evidence type="ECO:0000313" key="7">
    <source>
        <dbReference type="Proteomes" id="UP000321947"/>
    </source>
</evidence>